<dbReference type="AlphaFoldDB" id="A0A1H9CI11"/>
<reference evidence="3 4" key="1">
    <citation type="submission" date="2016-10" db="EMBL/GenBank/DDBJ databases">
        <authorList>
            <person name="de Groot N.N."/>
        </authorList>
    </citation>
    <scope>NUCLEOTIDE SEQUENCE [LARGE SCALE GENOMIC DNA]</scope>
    <source>
        <strain evidence="3 4">B7-7</strain>
    </source>
</reference>
<feature type="transmembrane region" description="Helical" evidence="1">
    <location>
        <begin position="12"/>
        <end position="39"/>
    </location>
</feature>
<evidence type="ECO:0000313" key="3">
    <source>
        <dbReference type="EMBL" id="SEQ00836.1"/>
    </source>
</evidence>
<protein>
    <submittedName>
        <fullName evidence="3">PilX N-terminal</fullName>
    </submittedName>
</protein>
<gene>
    <name evidence="3" type="ORF">SAMN05421693_1144</name>
</gene>
<evidence type="ECO:0000259" key="2">
    <source>
        <dbReference type="Pfam" id="PF14341"/>
    </source>
</evidence>
<dbReference type="Proteomes" id="UP000199496">
    <property type="component" value="Unassembled WGS sequence"/>
</dbReference>
<dbReference type="OrthoDB" id="5790271at2"/>
<dbReference type="RefSeq" id="WP_090206393.1">
    <property type="nucleotide sequence ID" value="NZ_FOFO01000014.1"/>
</dbReference>
<dbReference type="EMBL" id="FOFO01000014">
    <property type="protein sequence ID" value="SEQ00836.1"/>
    <property type="molecule type" value="Genomic_DNA"/>
</dbReference>
<keyword evidence="1" id="KW-1133">Transmembrane helix</keyword>
<name>A0A1H9CI11_9GAMM</name>
<proteinExistence type="predicted"/>
<feature type="domain" description="Type 4 fimbrial biogenesis protein PilX N-terminal" evidence="2">
    <location>
        <begin position="12"/>
        <end position="60"/>
    </location>
</feature>
<keyword evidence="1" id="KW-0472">Membrane</keyword>
<evidence type="ECO:0000313" key="4">
    <source>
        <dbReference type="Proteomes" id="UP000199496"/>
    </source>
</evidence>
<accession>A0A1H9CI11</accession>
<evidence type="ECO:0000256" key="1">
    <source>
        <dbReference type="SAM" id="Phobius"/>
    </source>
</evidence>
<sequence length="347" mass="36332">MMITRQHQGKQRGAVLIMTLSLLTLATLIAVAGMGGALIQERIAGSQRQIAQAFLAAEQGMMTALTTLTTDAAVSDWNDQDGILAALGGSGPHPVNGSGSAFWTADVHIIDPEDSDQPHVHQTHITVIGQIPYTGTQRILRLALARYPAGDPVPMGGYTCLGNGCGDPDPTAESTAAWHDYVHRLLSAESLFTWTSDALAEVASGDGIPCLRDRMTAEHPGLYQIEAGATVDVSSDVHGAGILILTAPDSGTGDSSISLFPGGGTFHFEGLVILVGGAEVNTGTANLHIEGAVIELPGDTPLAGSGLPADTVVNHHLPALERLTNVGLWDPQRMTITPTWKELMSLF</sequence>
<keyword evidence="4" id="KW-1185">Reference proteome</keyword>
<keyword evidence="1" id="KW-0812">Transmembrane</keyword>
<organism evidence="3 4">
    <name type="scientific">Ectothiorhodospira magna</name>
    <dbReference type="NCBI Taxonomy" id="867345"/>
    <lineage>
        <taxon>Bacteria</taxon>
        <taxon>Pseudomonadati</taxon>
        <taxon>Pseudomonadota</taxon>
        <taxon>Gammaproteobacteria</taxon>
        <taxon>Chromatiales</taxon>
        <taxon>Ectothiorhodospiraceae</taxon>
        <taxon>Ectothiorhodospira</taxon>
    </lineage>
</organism>
<dbReference type="STRING" id="867345.SAMN05421693_1144"/>
<dbReference type="Pfam" id="PF14341">
    <property type="entry name" value="PilX_N"/>
    <property type="match status" value="1"/>
</dbReference>
<dbReference type="InterPro" id="IPR025746">
    <property type="entry name" value="PilX_N_dom"/>
</dbReference>